<name>A0ABR3Y9Z1_9EURO</name>
<evidence type="ECO:0000313" key="3">
    <source>
        <dbReference type="EMBL" id="KAL1885130.1"/>
    </source>
</evidence>
<keyword evidence="4" id="KW-1185">Reference proteome</keyword>
<protein>
    <submittedName>
        <fullName evidence="3">Uncharacterized protein</fullName>
    </submittedName>
</protein>
<sequence>MSSKFVVLFVFWVFVVLGHGAKLPREVDALEGYISSLKALDDNFNLHDADDAAKFNRLFARAETVTTTVTVEICSSAPGTTGQTGTTTAVTSEATTSSAPVVPVPVPIPTSSISSGYSASGHAPIPPHSSVESIPTTTVPATSSVPAETTSVLTSSVPATGTSASASYTHAPSPSGTAATNGAPNGMPSAMLGMAVAMIALITL</sequence>
<feature type="compositionally biased region" description="Low complexity" evidence="1">
    <location>
        <begin position="135"/>
        <end position="147"/>
    </location>
</feature>
<evidence type="ECO:0000256" key="2">
    <source>
        <dbReference type="SAM" id="SignalP"/>
    </source>
</evidence>
<feature type="signal peptide" evidence="2">
    <location>
        <begin position="1"/>
        <end position="20"/>
    </location>
</feature>
<organism evidence="3 4">
    <name type="scientific">Paecilomyces lecythidis</name>
    <dbReference type="NCBI Taxonomy" id="3004212"/>
    <lineage>
        <taxon>Eukaryota</taxon>
        <taxon>Fungi</taxon>
        <taxon>Dikarya</taxon>
        <taxon>Ascomycota</taxon>
        <taxon>Pezizomycotina</taxon>
        <taxon>Eurotiomycetes</taxon>
        <taxon>Eurotiomycetidae</taxon>
        <taxon>Eurotiales</taxon>
        <taxon>Thermoascaceae</taxon>
        <taxon>Paecilomyces</taxon>
    </lineage>
</organism>
<reference evidence="3 4" key="1">
    <citation type="journal article" date="2024" name="IMA Fungus">
        <title>IMA Genome - F19 : A genome assembly and annotation guide to empower mycologists, including annotated draft genome sequences of Ceratocystis pirilliformis, Diaporthe australafricana, Fusarium ophioides, Paecilomyces lecythidis, and Sporothrix stenoceras.</title>
        <authorList>
            <person name="Aylward J."/>
            <person name="Wilson A.M."/>
            <person name="Visagie C.M."/>
            <person name="Spraker J."/>
            <person name="Barnes I."/>
            <person name="Buitendag C."/>
            <person name="Ceriani C."/>
            <person name="Del Mar Angel L."/>
            <person name="du Plessis D."/>
            <person name="Fuchs T."/>
            <person name="Gasser K."/>
            <person name="Kramer D."/>
            <person name="Li W."/>
            <person name="Munsamy K."/>
            <person name="Piso A."/>
            <person name="Price J.L."/>
            <person name="Sonnekus B."/>
            <person name="Thomas C."/>
            <person name="van der Nest A."/>
            <person name="van Dijk A."/>
            <person name="van Heerden A."/>
            <person name="van Vuuren N."/>
            <person name="Yilmaz N."/>
            <person name="Duong T.A."/>
            <person name="van der Merwe N.A."/>
            <person name="Wingfield M.J."/>
            <person name="Wingfield B.D."/>
        </authorList>
    </citation>
    <scope>NUCLEOTIDE SEQUENCE [LARGE SCALE GENOMIC DNA]</scope>
    <source>
        <strain evidence="3 4">CMW 18167</strain>
    </source>
</reference>
<proteinExistence type="predicted"/>
<keyword evidence="2" id="KW-0732">Signal</keyword>
<evidence type="ECO:0000256" key="1">
    <source>
        <dbReference type="SAM" id="MobiDB-lite"/>
    </source>
</evidence>
<feature type="region of interest" description="Disordered" evidence="1">
    <location>
        <begin position="78"/>
        <end position="182"/>
    </location>
</feature>
<gene>
    <name evidence="3" type="ORF">Plec18167_001787</name>
</gene>
<evidence type="ECO:0000313" key="4">
    <source>
        <dbReference type="Proteomes" id="UP001583193"/>
    </source>
</evidence>
<dbReference type="EMBL" id="JAVDPF010000003">
    <property type="protein sequence ID" value="KAL1885130.1"/>
    <property type="molecule type" value="Genomic_DNA"/>
</dbReference>
<accession>A0ABR3Y9Z1</accession>
<feature type="compositionally biased region" description="Polar residues" evidence="1">
    <location>
        <begin position="148"/>
        <end position="182"/>
    </location>
</feature>
<feature type="chain" id="PRO_5047129241" evidence="2">
    <location>
        <begin position="21"/>
        <end position="204"/>
    </location>
</feature>
<dbReference type="Proteomes" id="UP001583193">
    <property type="component" value="Unassembled WGS sequence"/>
</dbReference>
<feature type="compositionally biased region" description="Low complexity" evidence="1">
    <location>
        <begin position="78"/>
        <end position="101"/>
    </location>
</feature>
<feature type="compositionally biased region" description="Low complexity" evidence="1">
    <location>
        <begin position="109"/>
        <end position="120"/>
    </location>
</feature>
<comment type="caution">
    <text evidence="3">The sequence shown here is derived from an EMBL/GenBank/DDBJ whole genome shotgun (WGS) entry which is preliminary data.</text>
</comment>